<proteinExistence type="predicted"/>
<keyword evidence="1" id="KW-1133">Transmembrane helix</keyword>
<dbReference type="RefSeq" id="WP_354144191.1">
    <property type="nucleotide sequence ID" value="NZ_JAZDQV010000004.1"/>
</dbReference>
<dbReference type="InterPro" id="IPR008620">
    <property type="entry name" value="FixH"/>
</dbReference>
<dbReference type="InterPro" id="IPR018037">
    <property type="entry name" value="FixH_proteobacterial"/>
</dbReference>
<gene>
    <name evidence="2" type="ORF">VRS74_05210</name>
</gene>
<protein>
    <submittedName>
        <fullName evidence="2">FixH family protein</fullName>
    </submittedName>
</protein>
<keyword evidence="3" id="KW-1185">Reference proteome</keyword>
<name>A0ABU7GFY5_9SPHN</name>
<reference evidence="2 3" key="1">
    <citation type="submission" date="2024-01" db="EMBL/GenBank/DDBJ databases">
        <title>The genome sequence of Erythrobacteraceae sp. strain 1XM1-14.</title>
        <authorList>
            <person name="Liu Y."/>
        </authorList>
    </citation>
    <scope>NUCLEOTIDE SEQUENCE [LARGE SCALE GENOMIC DNA]</scope>
    <source>
        <strain evidence="2 3">1XM1-14</strain>
    </source>
</reference>
<evidence type="ECO:0000313" key="3">
    <source>
        <dbReference type="Proteomes" id="UP001343492"/>
    </source>
</evidence>
<organism evidence="2 3">
    <name type="scientific">Altererythrobacter litoralis</name>
    <dbReference type="NCBI Taxonomy" id="3113904"/>
    <lineage>
        <taxon>Bacteria</taxon>
        <taxon>Pseudomonadati</taxon>
        <taxon>Pseudomonadota</taxon>
        <taxon>Alphaproteobacteria</taxon>
        <taxon>Sphingomonadales</taxon>
        <taxon>Erythrobacteraceae</taxon>
        <taxon>Altererythrobacter</taxon>
    </lineage>
</organism>
<keyword evidence="1" id="KW-0812">Transmembrane</keyword>
<sequence>MARKSTQGEFTGRHMLAVMVTGFGIVMAVNFFMAGLATSGFGGLIVDNTYVASQKFNGWLHEAERQRALGWEAQATRGKDGRLLVETAGVPEDAKVRAFLRRPLGELEPTEIELQQVNPTDFNSPEPLHPGRWIVRLEIDAAGQAWREEQQLP</sequence>
<dbReference type="PIRSF" id="PIRSF011386">
    <property type="entry name" value="FixH"/>
    <property type="match status" value="1"/>
</dbReference>
<evidence type="ECO:0000313" key="2">
    <source>
        <dbReference type="EMBL" id="MEE1877081.1"/>
    </source>
</evidence>
<dbReference type="Proteomes" id="UP001343492">
    <property type="component" value="Unassembled WGS sequence"/>
</dbReference>
<comment type="caution">
    <text evidence="2">The sequence shown here is derived from an EMBL/GenBank/DDBJ whole genome shotgun (WGS) entry which is preliminary data.</text>
</comment>
<dbReference type="EMBL" id="JAZDQV010000004">
    <property type="protein sequence ID" value="MEE1877081.1"/>
    <property type="molecule type" value="Genomic_DNA"/>
</dbReference>
<accession>A0ABU7GFY5</accession>
<keyword evidence="1" id="KW-0472">Membrane</keyword>
<feature type="transmembrane region" description="Helical" evidence="1">
    <location>
        <begin position="20"/>
        <end position="46"/>
    </location>
</feature>
<evidence type="ECO:0000256" key="1">
    <source>
        <dbReference type="SAM" id="Phobius"/>
    </source>
</evidence>
<dbReference type="Pfam" id="PF05751">
    <property type="entry name" value="FixH"/>
    <property type="match status" value="1"/>
</dbReference>